<keyword evidence="2" id="KW-1185">Reference proteome</keyword>
<dbReference type="Proteomes" id="UP000274822">
    <property type="component" value="Unassembled WGS sequence"/>
</dbReference>
<name>A0A433QXJ5_9FUNG</name>
<accession>A0A433QXJ5</accession>
<reference evidence="1 2" key="1">
    <citation type="journal article" date="2018" name="New Phytol.">
        <title>Phylogenomics of Endogonaceae and evolution of mycorrhizas within Mucoromycota.</title>
        <authorList>
            <person name="Chang Y."/>
            <person name="Desiro A."/>
            <person name="Na H."/>
            <person name="Sandor L."/>
            <person name="Lipzen A."/>
            <person name="Clum A."/>
            <person name="Barry K."/>
            <person name="Grigoriev I.V."/>
            <person name="Martin F.M."/>
            <person name="Stajich J.E."/>
            <person name="Smith M.E."/>
            <person name="Bonito G."/>
            <person name="Spatafora J.W."/>
        </authorList>
    </citation>
    <scope>NUCLEOTIDE SEQUENCE [LARGE SCALE GENOMIC DNA]</scope>
    <source>
        <strain evidence="1 2">AD002</strain>
    </source>
</reference>
<comment type="caution">
    <text evidence="1">The sequence shown here is derived from an EMBL/GenBank/DDBJ whole genome shotgun (WGS) entry which is preliminary data.</text>
</comment>
<organism evidence="1 2">
    <name type="scientific">Jimgerdemannia flammicorona</name>
    <dbReference type="NCBI Taxonomy" id="994334"/>
    <lineage>
        <taxon>Eukaryota</taxon>
        <taxon>Fungi</taxon>
        <taxon>Fungi incertae sedis</taxon>
        <taxon>Mucoromycota</taxon>
        <taxon>Mucoromycotina</taxon>
        <taxon>Endogonomycetes</taxon>
        <taxon>Endogonales</taxon>
        <taxon>Endogonaceae</taxon>
        <taxon>Jimgerdemannia</taxon>
    </lineage>
</organism>
<dbReference type="EMBL" id="RBNJ01000431">
    <property type="protein sequence ID" value="RUS34531.1"/>
    <property type="molecule type" value="Genomic_DNA"/>
</dbReference>
<proteinExistence type="predicted"/>
<evidence type="ECO:0000313" key="2">
    <source>
        <dbReference type="Proteomes" id="UP000274822"/>
    </source>
</evidence>
<evidence type="ECO:0000313" key="1">
    <source>
        <dbReference type="EMBL" id="RUS34531.1"/>
    </source>
</evidence>
<dbReference type="AlphaFoldDB" id="A0A433QXJ5"/>
<protein>
    <submittedName>
        <fullName evidence="1">Uncharacterized protein</fullName>
    </submittedName>
</protein>
<gene>
    <name evidence="1" type="ORF">BC938DRAFT_479864</name>
</gene>
<sequence>MNRLHPWGLLHKIKLRPRCDADATAVDTLLTLEIMQHLFLDVDVLTSAPAPSADQWVSADV</sequence>